<keyword evidence="4" id="KW-0328">Glycosyltransferase</keyword>
<dbReference type="AlphaFoldDB" id="A0A9P1N2W7"/>
<evidence type="ECO:0000256" key="2">
    <source>
        <dbReference type="ARBA" id="ARBA00009995"/>
    </source>
</evidence>
<dbReference type="Gene3D" id="3.40.50.2000">
    <property type="entry name" value="Glycogen Phosphorylase B"/>
    <property type="match status" value="1"/>
</dbReference>
<dbReference type="EC" id="2.4.1.17" evidence="3"/>
<keyword evidence="5" id="KW-0808">Transferase</keyword>
<dbReference type="PANTHER" id="PTHR48043">
    <property type="entry name" value="EG:EG0003.4 PROTEIN-RELATED"/>
    <property type="match status" value="1"/>
</dbReference>
<reference evidence="11" key="1">
    <citation type="submission" date="2022-11" db="EMBL/GenBank/DDBJ databases">
        <authorList>
            <person name="Kikuchi T."/>
        </authorList>
    </citation>
    <scope>NUCLEOTIDE SEQUENCE</scope>
    <source>
        <strain evidence="11">PS1010</strain>
    </source>
</reference>
<comment type="catalytic activity">
    <reaction evidence="10">
        <text>glucuronate acceptor + UDP-alpha-D-glucuronate = acceptor beta-D-glucuronoside + UDP + H(+)</text>
        <dbReference type="Rhea" id="RHEA:21032"/>
        <dbReference type="ChEBI" id="CHEBI:15378"/>
        <dbReference type="ChEBI" id="CHEBI:58052"/>
        <dbReference type="ChEBI" id="CHEBI:58223"/>
        <dbReference type="ChEBI" id="CHEBI:132367"/>
        <dbReference type="ChEBI" id="CHEBI:132368"/>
        <dbReference type="EC" id="2.4.1.17"/>
    </reaction>
</comment>
<keyword evidence="9" id="KW-0472">Membrane</keyword>
<keyword evidence="6" id="KW-0812">Transmembrane</keyword>
<evidence type="ECO:0000256" key="6">
    <source>
        <dbReference type="ARBA" id="ARBA00022692"/>
    </source>
</evidence>
<evidence type="ECO:0000313" key="12">
    <source>
        <dbReference type="Proteomes" id="UP001152747"/>
    </source>
</evidence>
<keyword evidence="12" id="KW-1185">Reference proteome</keyword>
<dbReference type="OrthoDB" id="5835829at2759"/>
<name>A0A9P1N2W7_9PELO</name>
<accession>A0A9P1N2W7</accession>
<evidence type="ECO:0000256" key="10">
    <source>
        <dbReference type="ARBA" id="ARBA00047475"/>
    </source>
</evidence>
<dbReference type="Proteomes" id="UP001152747">
    <property type="component" value="Unassembled WGS sequence"/>
</dbReference>
<evidence type="ECO:0000313" key="11">
    <source>
        <dbReference type="EMBL" id="CAI5449063.1"/>
    </source>
</evidence>
<sequence length="440" mass="50497">MPTIDDTVNFSTEKFEIYRRDVGVPKGYLRRVLWSNPGPYEDSSPLNPKIIQKLVKVSNTFVDSCHHMSEDAEFLESLRGKFDIGLVEQYDSCGFGIFKKLGINSTIWLSATALYRPQANNIGVNLPYSYVPELFAQFSDEMTFLQKFVNILIGQTTSILLENFVQSRQSKIFGFDLSETIQQTSSVLVNSAPFFDFSMPTSQQFSNIAGFTVDKNPPKLDFYWQKIADVQSFILVSFGGIARTCDMSIEMQQIFFDSFSKFPNITFIVKYEVEPNFDIPNNVILTPWIPQLPLMAHKNYRSIITHGGWSTILETTIFSKPMILMPLFADHAKNSKVAESKQIAVLLDKMNLSVSKVVKAIELVLEDSKFAENCQKFSKMFCDLPISHEEMINWRIRRAMKPHSEKFLKPKEPKFEFLQCSTLFIVILFIYSKLKNINIH</sequence>
<evidence type="ECO:0000256" key="7">
    <source>
        <dbReference type="ARBA" id="ARBA00022729"/>
    </source>
</evidence>
<dbReference type="EMBL" id="CANHGI010000004">
    <property type="protein sequence ID" value="CAI5449063.1"/>
    <property type="molecule type" value="Genomic_DNA"/>
</dbReference>
<dbReference type="FunFam" id="3.40.50.2000:FF:000021">
    <property type="entry name" value="UDP-glucuronosyltransferase"/>
    <property type="match status" value="1"/>
</dbReference>
<evidence type="ECO:0000256" key="4">
    <source>
        <dbReference type="ARBA" id="ARBA00022676"/>
    </source>
</evidence>
<keyword evidence="7" id="KW-0732">Signal</keyword>
<keyword evidence="8" id="KW-1133">Transmembrane helix</keyword>
<evidence type="ECO:0000256" key="8">
    <source>
        <dbReference type="ARBA" id="ARBA00022989"/>
    </source>
</evidence>
<dbReference type="InterPro" id="IPR050271">
    <property type="entry name" value="UDP-glycosyltransferase"/>
</dbReference>
<organism evidence="11 12">
    <name type="scientific">Caenorhabditis angaria</name>
    <dbReference type="NCBI Taxonomy" id="860376"/>
    <lineage>
        <taxon>Eukaryota</taxon>
        <taxon>Metazoa</taxon>
        <taxon>Ecdysozoa</taxon>
        <taxon>Nematoda</taxon>
        <taxon>Chromadorea</taxon>
        <taxon>Rhabditida</taxon>
        <taxon>Rhabditina</taxon>
        <taxon>Rhabditomorpha</taxon>
        <taxon>Rhabditoidea</taxon>
        <taxon>Rhabditidae</taxon>
        <taxon>Peloderinae</taxon>
        <taxon>Caenorhabditis</taxon>
    </lineage>
</organism>
<evidence type="ECO:0000256" key="5">
    <source>
        <dbReference type="ARBA" id="ARBA00022679"/>
    </source>
</evidence>
<evidence type="ECO:0000256" key="1">
    <source>
        <dbReference type="ARBA" id="ARBA00004167"/>
    </source>
</evidence>
<proteinExistence type="inferred from homology"/>
<dbReference type="CDD" id="cd03784">
    <property type="entry name" value="GT1_Gtf-like"/>
    <property type="match status" value="1"/>
</dbReference>
<dbReference type="GO" id="GO:0016020">
    <property type="term" value="C:membrane"/>
    <property type="evidence" value="ECO:0007669"/>
    <property type="project" value="UniProtKB-SubCell"/>
</dbReference>
<dbReference type="Pfam" id="PF00201">
    <property type="entry name" value="UDPGT"/>
    <property type="match status" value="1"/>
</dbReference>
<evidence type="ECO:0000256" key="3">
    <source>
        <dbReference type="ARBA" id="ARBA00012544"/>
    </source>
</evidence>
<protein>
    <recommendedName>
        <fullName evidence="3">glucuronosyltransferase</fullName>
        <ecNumber evidence="3">2.4.1.17</ecNumber>
    </recommendedName>
</protein>
<comment type="caution">
    <text evidence="11">The sequence shown here is derived from an EMBL/GenBank/DDBJ whole genome shotgun (WGS) entry which is preliminary data.</text>
</comment>
<dbReference type="SUPFAM" id="SSF53756">
    <property type="entry name" value="UDP-Glycosyltransferase/glycogen phosphorylase"/>
    <property type="match status" value="1"/>
</dbReference>
<dbReference type="GO" id="GO:0015020">
    <property type="term" value="F:glucuronosyltransferase activity"/>
    <property type="evidence" value="ECO:0007669"/>
    <property type="project" value="UniProtKB-EC"/>
</dbReference>
<comment type="similarity">
    <text evidence="2">Belongs to the UDP-glycosyltransferase family.</text>
</comment>
<comment type="subcellular location">
    <subcellularLocation>
        <location evidence="1">Membrane</location>
        <topology evidence="1">Single-pass membrane protein</topology>
    </subcellularLocation>
</comment>
<evidence type="ECO:0000256" key="9">
    <source>
        <dbReference type="ARBA" id="ARBA00023136"/>
    </source>
</evidence>
<dbReference type="InterPro" id="IPR002213">
    <property type="entry name" value="UDP_glucos_trans"/>
</dbReference>
<dbReference type="PANTHER" id="PTHR48043:SF22">
    <property type="entry name" value="GLUCURONOSYLTRANSFERASE"/>
    <property type="match status" value="1"/>
</dbReference>
<gene>
    <name evidence="11" type="ORF">CAMP_LOCUS11700</name>
</gene>